<protein>
    <submittedName>
        <fullName evidence="7">Dihydrodipicolinate synthase family protein</fullName>
    </submittedName>
</protein>
<dbReference type="Pfam" id="PF00701">
    <property type="entry name" value="DHDPS"/>
    <property type="match status" value="1"/>
</dbReference>
<dbReference type="InterPro" id="IPR013785">
    <property type="entry name" value="Aldolase_TIM"/>
</dbReference>
<keyword evidence="8" id="KW-1185">Reference proteome</keyword>
<evidence type="ECO:0000256" key="1">
    <source>
        <dbReference type="ARBA" id="ARBA00007592"/>
    </source>
</evidence>
<dbReference type="PROSITE" id="PS00666">
    <property type="entry name" value="DHDPS_2"/>
    <property type="match status" value="1"/>
</dbReference>
<dbReference type="RefSeq" id="WP_154542624.1">
    <property type="nucleotide sequence ID" value="NZ_VUMY01000001.1"/>
</dbReference>
<keyword evidence="3" id="KW-0704">Schiff base</keyword>
<evidence type="ECO:0000256" key="3">
    <source>
        <dbReference type="ARBA" id="ARBA00023270"/>
    </source>
</evidence>
<dbReference type="InterPro" id="IPR020625">
    <property type="entry name" value="Schiff_base-form_aldolases_AS"/>
</dbReference>
<dbReference type="CDD" id="cd00408">
    <property type="entry name" value="DHDPS-like"/>
    <property type="match status" value="1"/>
</dbReference>
<evidence type="ECO:0000256" key="5">
    <source>
        <dbReference type="PIRSR" id="PIRSR001365-1"/>
    </source>
</evidence>
<dbReference type="GO" id="GO:0044281">
    <property type="term" value="P:small molecule metabolic process"/>
    <property type="evidence" value="ECO:0007669"/>
    <property type="project" value="UniProtKB-ARBA"/>
</dbReference>
<name>A0A7K0JZX4_9ACTO</name>
<dbReference type="GO" id="GO:0008840">
    <property type="term" value="F:4-hydroxy-tetrahydrodipicolinate synthase activity"/>
    <property type="evidence" value="ECO:0007669"/>
    <property type="project" value="TreeGrafter"/>
</dbReference>
<feature type="active site" description="Proton donor/acceptor" evidence="5">
    <location>
        <position position="136"/>
    </location>
</feature>
<evidence type="ECO:0000313" key="7">
    <source>
        <dbReference type="EMBL" id="MST48699.1"/>
    </source>
</evidence>
<dbReference type="SUPFAM" id="SSF51569">
    <property type="entry name" value="Aldolase"/>
    <property type="match status" value="1"/>
</dbReference>
<dbReference type="PANTHER" id="PTHR12128">
    <property type="entry name" value="DIHYDRODIPICOLINATE SYNTHASE"/>
    <property type="match status" value="1"/>
</dbReference>
<dbReference type="InterPro" id="IPR002220">
    <property type="entry name" value="DapA-like"/>
</dbReference>
<evidence type="ECO:0000256" key="2">
    <source>
        <dbReference type="ARBA" id="ARBA00023239"/>
    </source>
</evidence>
<reference evidence="7 8" key="1">
    <citation type="submission" date="2019-08" db="EMBL/GenBank/DDBJ databases">
        <title>In-depth cultivation of the pig gut microbiome towards novel bacterial diversity and tailored functional studies.</title>
        <authorList>
            <person name="Wylensek D."/>
            <person name="Hitch T.C.A."/>
            <person name="Clavel T."/>
        </authorList>
    </citation>
    <scope>NUCLEOTIDE SEQUENCE [LARGE SCALE GENOMIC DNA]</scope>
    <source>
        <strain evidence="7 8">RF-GAM-744-WT-7</strain>
    </source>
</reference>
<dbReference type="Proteomes" id="UP000442535">
    <property type="component" value="Unassembled WGS sequence"/>
</dbReference>
<evidence type="ECO:0000256" key="6">
    <source>
        <dbReference type="PIRSR" id="PIRSR001365-2"/>
    </source>
</evidence>
<dbReference type="EMBL" id="VUMY01000001">
    <property type="protein sequence ID" value="MST48699.1"/>
    <property type="molecule type" value="Genomic_DNA"/>
</dbReference>
<gene>
    <name evidence="7" type="ORF">FYJ63_00235</name>
</gene>
<dbReference type="PANTHER" id="PTHR12128:SF66">
    <property type="entry name" value="4-HYDROXY-2-OXOGLUTARATE ALDOLASE, MITOCHONDRIAL"/>
    <property type="match status" value="1"/>
</dbReference>
<evidence type="ECO:0000313" key="8">
    <source>
        <dbReference type="Proteomes" id="UP000442535"/>
    </source>
</evidence>
<dbReference type="SMART" id="SM01130">
    <property type="entry name" value="DHDPS"/>
    <property type="match status" value="1"/>
</dbReference>
<dbReference type="AlphaFoldDB" id="A0A7K0JZX4"/>
<dbReference type="Gene3D" id="3.20.20.70">
    <property type="entry name" value="Aldolase class I"/>
    <property type="match status" value="1"/>
</dbReference>
<proteinExistence type="inferred from homology"/>
<feature type="binding site" evidence="6">
    <location>
        <position position="209"/>
    </location>
    <ligand>
        <name>pyruvate</name>
        <dbReference type="ChEBI" id="CHEBI:15361"/>
    </ligand>
</feature>
<dbReference type="PIRSF" id="PIRSF001365">
    <property type="entry name" value="DHDPS"/>
    <property type="match status" value="1"/>
</dbReference>
<organism evidence="7 8">
    <name type="scientific">Mobiluncus porci</name>
    <dbReference type="NCBI Taxonomy" id="2652278"/>
    <lineage>
        <taxon>Bacteria</taxon>
        <taxon>Bacillati</taxon>
        <taxon>Actinomycetota</taxon>
        <taxon>Actinomycetes</taxon>
        <taxon>Actinomycetales</taxon>
        <taxon>Actinomycetaceae</taxon>
        <taxon>Mobiluncus</taxon>
    </lineage>
</organism>
<keyword evidence="2 4" id="KW-0456">Lyase</keyword>
<evidence type="ECO:0000256" key="4">
    <source>
        <dbReference type="PIRNR" id="PIRNR001365"/>
    </source>
</evidence>
<dbReference type="PRINTS" id="PR00146">
    <property type="entry name" value="DHPICSNTHASE"/>
</dbReference>
<feature type="active site" description="Schiff-base intermediate with substrate" evidence="5">
    <location>
        <position position="164"/>
    </location>
</feature>
<sequence length="305" mass="33011">MSKTIRGIVPPVVTPLHEDYRFDKGSYEKLIEHLIGGGVDGLFVLGSSSEVVFSTDARRDEIVKAAVEFNRGRVPILVGVIDTETNRVIEHIKRAVDLGADAVVATAPFYALQTMTEVEEHFRLLAEASPVPVWAYDIPVCVHTKLPGDLMLRLGKEGVLAGVKDSSGDDVAFRQLALDNQDAGHPLSLLTGHEVVVDGAYMSGADGCVPGLGNVDPAGYVKQWQAYQAGDWETVRSEQDRLARLMRIVNVKGVGGFGAGIGSFKTALWLLGIFETNQMPQPVKALSGENIEHVRAVLREADLLN</sequence>
<comment type="caution">
    <text evidence="7">The sequence shown here is derived from an EMBL/GenBank/DDBJ whole genome shotgun (WGS) entry which is preliminary data.</text>
</comment>
<accession>A0A7K0JZX4</accession>
<comment type="similarity">
    <text evidence="1 4">Belongs to the DapA family.</text>
</comment>